<reference evidence="3 4" key="1">
    <citation type="journal article" date="2014" name="J Genomics">
        <title>Draft Genome Sequence of the Extremely Halophilic Phototrophic Purple Sulfur Bacterium Halorhodospira halochloris.</title>
        <authorList>
            <person name="Singh K.S."/>
            <person name="Kirksey J."/>
            <person name="Hoff W.D."/>
            <person name="Deole R."/>
        </authorList>
    </citation>
    <scope>NUCLEOTIDE SEQUENCE [LARGE SCALE GENOMIC DNA]</scope>
    <source>
        <strain evidence="3 4">A</strain>
    </source>
</reference>
<dbReference type="RefSeq" id="WP_025280484.1">
    <property type="nucleotide sequence ID" value="NZ_CP007268.1"/>
</dbReference>
<gene>
    <name evidence="3" type="ORF">M911_01940</name>
</gene>
<dbReference type="SUPFAM" id="SSF82657">
    <property type="entry name" value="BolA-like"/>
    <property type="match status" value="1"/>
</dbReference>
<comment type="similarity">
    <text evidence="1 2">Belongs to the BolA/IbaG family.</text>
</comment>
<sequence length="80" mass="8571">MTPDQVKTLIETGLPDAQVSVTGSEGHFEAQVISEAFAGQSRIKRHQMVNATVMNEITSGALHALSIRTFTPEEADTNAS</sequence>
<dbReference type="Proteomes" id="UP000019442">
    <property type="component" value="Chromosome"/>
</dbReference>
<dbReference type="Gene3D" id="3.30.300.90">
    <property type="entry name" value="BolA-like"/>
    <property type="match status" value="1"/>
</dbReference>
<evidence type="ECO:0000313" key="4">
    <source>
        <dbReference type="Proteomes" id="UP000019442"/>
    </source>
</evidence>
<dbReference type="Pfam" id="PF01722">
    <property type="entry name" value="BolA"/>
    <property type="match status" value="1"/>
</dbReference>
<dbReference type="OrthoDB" id="9812890at2"/>
<keyword evidence="4" id="KW-1185">Reference proteome</keyword>
<dbReference type="InterPro" id="IPR036065">
    <property type="entry name" value="BolA-like_sf"/>
</dbReference>
<reference evidence="4" key="2">
    <citation type="submission" date="2014-02" db="EMBL/GenBank/DDBJ databases">
        <title>Draft Genome Sequence of extremely halophilic bacteria Halorhodospira halochloris.</title>
        <authorList>
            <person name="Singh K.S."/>
        </authorList>
    </citation>
    <scope>NUCLEOTIDE SEQUENCE [LARGE SCALE GENOMIC DNA]</scope>
    <source>
        <strain evidence="4">A</strain>
    </source>
</reference>
<dbReference type="HOGENOM" id="CLU_109462_4_2_6"/>
<dbReference type="PANTHER" id="PTHR46229">
    <property type="entry name" value="BOLA TRANSCRIPTION REGULATOR"/>
    <property type="match status" value="1"/>
</dbReference>
<protein>
    <submittedName>
        <fullName evidence="3">BolA family protein</fullName>
    </submittedName>
</protein>
<accession>W8L2L0</accession>
<proteinExistence type="inferred from homology"/>
<evidence type="ECO:0000256" key="2">
    <source>
        <dbReference type="RuleBase" id="RU003860"/>
    </source>
</evidence>
<dbReference type="EMBL" id="CP007268">
    <property type="protein sequence ID" value="AHK78150.1"/>
    <property type="molecule type" value="Genomic_DNA"/>
</dbReference>
<name>W8L2L0_9GAMM</name>
<dbReference type="InterPro" id="IPR050961">
    <property type="entry name" value="BolA/IbaG_stress_morph_reg"/>
</dbReference>
<evidence type="ECO:0000256" key="1">
    <source>
        <dbReference type="ARBA" id="ARBA00005578"/>
    </source>
</evidence>
<dbReference type="PANTHER" id="PTHR46229:SF2">
    <property type="entry name" value="BOLA-LIKE PROTEIN 1"/>
    <property type="match status" value="1"/>
</dbReference>
<dbReference type="KEGG" id="hhc:M911_01940"/>
<dbReference type="InterPro" id="IPR002634">
    <property type="entry name" value="BolA"/>
</dbReference>
<dbReference type="PIRSF" id="PIRSF003113">
    <property type="entry name" value="BolA"/>
    <property type="match status" value="1"/>
</dbReference>
<evidence type="ECO:0000313" key="3">
    <source>
        <dbReference type="EMBL" id="AHK78150.1"/>
    </source>
</evidence>
<dbReference type="AlphaFoldDB" id="W8L2L0"/>
<organism evidence="3 4">
    <name type="scientific">Ectothiorhodospira haloalkaliphila</name>
    <dbReference type="NCBI Taxonomy" id="421628"/>
    <lineage>
        <taxon>Bacteria</taxon>
        <taxon>Pseudomonadati</taxon>
        <taxon>Pseudomonadota</taxon>
        <taxon>Gammaproteobacteria</taxon>
        <taxon>Chromatiales</taxon>
        <taxon>Ectothiorhodospiraceae</taxon>
        <taxon>Ectothiorhodospira</taxon>
    </lineage>
</organism>